<protein>
    <submittedName>
        <fullName evidence="3">Urease accessory protein</fullName>
    </submittedName>
</protein>
<gene>
    <name evidence="3" type="ORF">SAMN05421547_101218</name>
</gene>
<organism evidence="3 4">
    <name type="scientific">Delftia lacustris</name>
    <dbReference type="NCBI Taxonomy" id="558537"/>
    <lineage>
        <taxon>Bacteria</taxon>
        <taxon>Pseudomonadati</taxon>
        <taxon>Pseudomonadota</taxon>
        <taxon>Betaproteobacteria</taxon>
        <taxon>Burkholderiales</taxon>
        <taxon>Comamonadaceae</taxon>
        <taxon>Delftia</taxon>
    </lineage>
</organism>
<dbReference type="PIRSF" id="PIRSF016919">
    <property type="entry name" value="HupE_UreJ"/>
    <property type="match status" value="1"/>
</dbReference>
<feature type="transmembrane region" description="Helical" evidence="1">
    <location>
        <begin position="98"/>
        <end position="117"/>
    </location>
</feature>
<sequence>MFRFRNTFNYLLAPALLAAATAASAHTGAGAHLHAGDGAMQALMAGLSHPIAGLDHLLAMVALGLWCGLMLKRQWLPPVAFAACMALGLALTQTPLELPAVEPMVAASLLAFGLLLVAQRRLPVALAMVLAGAFALFHGYAHGEVFPHALPAAVFWAYMAGMVATTLVLHALGVAFGRAMRGGTASAWAARLAGVAAMGYGAAALAG</sequence>
<keyword evidence="1" id="KW-0472">Membrane</keyword>
<keyword evidence="1" id="KW-0812">Transmembrane</keyword>
<feature type="signal peptide" evidence="2">
    <location>
        <begin position="1"/>
        <end position="25"/>
    </location>
</feature>
<keyword evidence="1" id="KW-1133">Transmembrane helix</keyword>
<dbReference type="EMBL" id="FNPE01000001">
    <property type="protein sequence ID" value="SDX78361.1"/>
    <property type="molecule type" value="Genomic_DNA"/>
</dbReference>
<dbReference type="GeneID" id="94695027"/>
<dbReference type="Proteomes" id="UP000183417">
    <property type="component" value="Unassembled WGS sequence"/>
</dbReference>
<reference evidence="3 4" key="1">
    <citation type="submission" date="2016-10" db="EMBL/GenBank/DDBJ databases">
        <authorList>
            <person name="de Groot N.N."/>
        </authorList>
    </citation>
    <scope>NUCLEOTIDE SEQUENCE [LARGE SCALE GENOMIC DNA]</scope>
    <source>
        <strain evidence="3 4">LMG 24775</strain>
    </source>
</reference>
<evidence type="ECO:0000313" key="3">
    <source>
        <dbReference type="EMBL" id="SDX78361.1"/>
    </source>
</evidence>
<keyword evidence="2" id="KW-0732">Signal</keyword>
<name>A0A1H3EI31_9BURK</name>
<feature type="transmembrane region" description="Helical" evidence="1">
    <location>
        <begin position="75"/>
        <end position="92"/>
    </location>
</feature>
<dbReference type="InterPro" id="IPR007038">
    <property type="entry name" value="HupE_UreJ"/>
</dbReference>
<dbReference type="Pfam" id="PF04955">
    <property type="entry name" value="HupE_UreJ"/>
    <property type="match status" value="1"/>
</dbReference>
<feature type="transmembrane region" description="Helical" evidence="1">
    <location>
        <begin position="188"/>
        <end position="206"/>
    </location>
</feature>
<feature type="transmembrane region" description="Helical" evidence="1">
    <location>
        <begin position="51"/>
        <end position="68"/>
    </location>
</feature>
<feature type="transmembrane region" description="Helical" evidence="1">
    <location>
        <begin position="124"/>
        <end position="141"/>
    </location>
</feature>
<dbReference type="RefSeq" id="WP_047326256.1">
    <property type="nucleotide sequence ID" value="NZ_CP141274.1"/>
</dbReference>
<dbReference type="AlphaFoldDB" id="A0A1H3EI31"/>
<evidence type="ECO:0000256" key="2">
    <source>
        <dbReference type="SAM" id="SignalP"/>
    </source>
</evidence>
<proteinExistence type="predicted"/>
<feature type="chain" id="PRO_5010263551" evidence="2">
    <location>
        <begin position="26"/>
        <end position="207"/>
    </location>
</feature>
<evidence type="ECO:0000256" key="1">
    <source>
        <dbReference type="SAM" id="Phobius"/>
    </source>
</evidence>
<evidence type="ECO:0000313" key="4">
    <source>
        <dbReference type="Proteomes" id="UP000183417"/>
    </source>
</evidence>
<feature type="transmembrane region" description="Helical" evidence="1">
    <location>
        <begin position="153"/>
        <end position="176"/>
    </location>
</feature>
<accession>A0A1H3EI31</accession>